<dbReference type="EMBL" id="CP076361">
    <property type="protein sequence ID" value="QWK91996.1"/>
    <property type="molecule type" value="Genomic_DNA"/>
</dbReference>
<reference evidence="5" key="1">
    <citation type="submission" date="2021-06" db="EMBL/GenBank/DDBJ databases">
        <title>Direct submission.</title>
        <authorList>
            <person name="Lee C.-S."/>
            <person name="Jin L."/>
        </authorList>
    </citation>
    <scope>NUCLEOTIDE SEQUENCE</scope>
    <source>
        <strain evidence="5">Con5</strain>
    </source>
</reference>
<dbReference type="Gene3D" id="3.40.50.2300">
    <property type="match status" value="1"/>
</dbReference>
<dbReference type="Proteomes" id="UP000679352">
    <property type="component" value="Chromosome"/>
</dbReference>
<dbReference type="CDD" id="cd06170">
    <property type="entry name" value="LuxR_C_like"/>
    <property type="match status" value="1"/>
</dbReference>
<dbReference type="GO" id="GO:0006355">
    <property type="term" value="P:regulation of DNA-templated transcription"/>
    <property type="evidence" value="ECO:0007669"/>
    <property type="project" value="InterPro"/>
</dbReference>
<feature type="domain" description="Response regulatory" evidence="4">
    <location>
        <begin position="10"/>
        <end position="126"/>
    </location>
</feature>
<evidence type="ECO:0000256" key="2">
    <source>
        <dbReference type="PROSITE-ProRule" id="PRU00169"/>
    </source>
</evidence>
<dbReference type="PANTHER" id="PTHR45566:SF1">
    <property type="entry name" value="HTH-TYPE TRANSCRIPTIONAL REGULATOR YHJB-RELATED"/>
    <property type="match status" value="1"/>
</dbReference>
<dbReference type="Pfam" id="PF00072">
    <property type="entry name" value="Response_reg"/>
    <property type="match status" value="1"/>
</dbReference>
<accession>A0A975PAS3</accession>
<dbReference type="InterPro" id="IPR001789">
    <property type="entry name" value="Sig_transdc_resp-reg_receiver"/>
</dbReference>
<evidence type="ECO:0000313" key="5">
    <source>
        <dbReference type="EMBL" id="QWK91996.1"/>
    </source>
</evidence>
<evidence type="ECO:0000259" key="3">
    <source>
        <dbReference type="PROSITE" id="PS50043"/>
    </source>
</evidence>
<dbReference type="PRINTS" id="PR00038">
    <property type="entry name" value="HTHLUXR"/>
</dbReference>
<keyword evidence="1 2" id="KW-0597">Phosphoprotein</keyword>
<evidence type="ECO:0000313" key="6">
    <source>
        <dbReference type="Proteomes" id="UP000679352"/>
    </source>
</evidence>
<dbReference type="GO" id="GO:0000160">
    <property type="term" value="P:phosphorelay signal transduction system"/>
    <property type="evidence" value="ECO:0007669"/>
    <property type="project" value="InterPro"/>
</dbReference>
<dbReference type="InterPro" id="IPR058245">
    <property type="entry name" value="NreC/VraR/RcsB-like_REC"/>
</dbReference>
<dbReference type="PROSITE" id="PS50043">
    <property type="entry name" value="HTH_LUXR_2"/>
    <property type="match status" value="1"/>
</dbReference>
<dbReference type="PANTHER" id="PTHR45566">
    <property type="entry name" value="HTH-TYPE TRANSCRIPTIONAL REGULATOR YHJB-RELATED"/>
    <property type="match status" value="1"/>
</dbReference>
<dbReference type="PROSITE" id="PS50110">
    <property type="entry name" value="RESPONSE_REGULATORY"/>
    <property type="match status" value="1"/>
</dbReference>
<organism evidence="5 6">
    <name type="scientific">Gemmobacter fulvus</name>
    <dbReference type="NCBI Taxonomy" id="2840474"/>
    <lineage>
        <taxon>Bacteria</taxon>
        <taxon>Pseudomonadati</taxon>
        <taxon>Pseudomonadota</taxon>
        <taxon>Alphaproteobacteria</taxon>
        <taxon>Rhodobacterales</taxon>
        <taxon>Paracoccaceae</taxon>
        <taxon>Gemmobacter</taxon>
    </lineage>
</organism>
<dbReference type="Pfam" id="PF00196">
    <property type="entry name" value="GerE"/>
    <property type="match status" value="1"/>
</dbReference>
<dbReference type="AlphaFoldDB" id="A0A975PAS3"/>
<gene>
    <name evidence="5" type="ORF">KM031_10085</name>
</gene>
<feature type="domain" description="HTH luxR-type" evidence="3">
    <location>
        <begin position="142"/>
        <end position="207"/>
    </location>
</feature>
<dbReference type="SMART" id="SM00421">
    <property type="entry name" value="HTH_LUXR"/>
    <property type="match status" value="1"/>
</dbReference>
<dbReference type="SMART" id="SM00448">
    <property type="entry name" value="REC"/>
    <property type="match status" value="1"/>
</dbReference>
<evidence type="ECO:0000256" key="1">
    <source>
        <dbReference type="ARBA" id="ARBA00022553"/>
    </source>
</evidence>
<dbReference type="SUPFAM" id="SSF52172">
    <property type="entry name" value="CheY-like"/>
    <property type="match status" value="1"/>
</dbReference>
<protein>
    <submittedName>
        <fullName evidence="5">Response regulator transcription factor</fullName>
    </submittedName>
</protein>
<sequence length="209" mass="21813">MTGAADTEVDLLIADDHQLVRDLVASHLRAQGGFSVTTADSFAAAQQAIAAQGGFDIVLLDFAMPGMKGVQGVADLVAANQGKPVVLFSGLARRETVMEALARGASGYIPKSTSAKSLPNAIRLVLSGEVYLPASFQSAPPPGAGDSGLSPRELEVLRAVRGGLMNKEIANRMGLSEVTIKMHVRSICTKLNARNRTQAAIMAESLGLD</sequence>
<keyword evidence="6" id="KW-1185">Reference proteome</keyword>
<dbReference type="InterPro" id="IPR036388">
    <property type="entry name" value="WH-like_DNA-bd_sf"/>
</dbReference>
<dbReference type="InterPro" id="IPR000792">
    <property type="entry name" value="Tscrpt_reg_LuxR_C"/>
</dbReference>
<name>A0A975PAS3_9RHOB</name>
<dbReference type="KEGG" id="gfu:KM031_10085"/>
<dbReference type="InterPro" id="IPR011006">
    <property type="entry name" value="CheY-like_superfamily"/>
</dbReference>
<dbReference type="CDD" id="cd17535">
    <property type="entry name" value="REC_NarL-like"/>
    <property type="match status" value="1"/>
</dbReference>
<evidence type="ECO:0000259" key="4">
    <source>
        <dbReference type="PROSITE" id="PS50110"/>
    </source>
</evidence>
<dbReference type="Gene3D" id="1.10.10.10">
    <property type="entry name" value="Winged helix-like DNA-binding domain superfamily/Winged helix DNA-binding domain"/>
    <property type="match status" value="1"/>
</dbReference>
<dbReference type="PROSITE" id="PS00622">
    <property type="entry name" value="HTH_LUXR_1"/>
    <property type="match status" value="1"/>
</dbReference>
<dbReference type="InterPro" id="IPR051015">
    <property type="entry name" value="EvgA-like"/>
</dbReference>
<feature type="modified residue" description="4-aspartylphosphate" evidence="2">
    <location>
        <position position="61"/>
    </location>
</feature>
<proteinExistence type="predicted"/>